<dbReference type="KEGG" id="hbs:IPV69_08675"/>
<accession>A0A7M2X1U6</accession>
<dbReference type="RefSeq" id="WP_206294684.1">
    <property type="nucleotide sequence ID" value="NZ_CP063458.1"/>
</dbReference>
<dbReference type="Proteomes" id="UP000593765">
    <property type="component" value="Chromosome"/>
</dbReference>
<organism evidence="1 2">
    <name type="scientific">Humisphaera borealis</name>
    <dbReference type="NCBI Taxonomy" id="2807512"/>
    <lineage>
        <taxon>Bacteria</taxon>
        <taxon>Pseudomonadati</taxon>
        <taxon>Planctomycetota</taxon>
        <taxon>Phycisphaerae</taxon>
        <taxon>Tepidisphaerales</taxon>
        <taxon>Tepidisphaeraceae</taxon>
        <taxon>Humisphaera</taxon>
    </lineage>
</organism>
<evidence type="ECO:0000313" key="2">
    <source>
        <dbReference type="Proteomes" id="UP000593765"/>
    </source>
</evidence>
<sequence length="483" mass="53166">MIQHLERQVGKGSQRRLVPRGLWVFLFMMVPTVASADPNAEYSSLFGDEEKKVLATSFTKDDAVFAAKLLSRAADLKDAPDLQRLVLQRAVELGQKDADGLATAIEAAKQIIAGAKGAEKLDWRGKLVDLYAAQYKRATGAKRAEAGEFLLGILQKEADDLASDAKYADAVKRLNEARDIARSIRSARVDEFVTAAKDLQAKQQTAEKYDRMRQKLDQNGGDVAHLEQLILGYLLEVGETETAKKLAAGHPDKAWEKMVSKPPALFDELAEGECLEVANWYRQMADKLAGVARVNSLERSVQCYDVYLRKHVKQDAERLKAVSQYDETSRALLSSPGSATAKLILWNQRNSQDRDRGTTTVNVVVTRADKVVWRRDNIKLYWSADEDLPTTVMVPNIRGEKLRIEVTGWVNMGGGLTEVQLLQNGKNTIGGAKVTASGALVATTGPSCLTDGILNSNVHTKGYWLLPNKTAGWAEIELSGSRP</sequence>
<reference evidence="1 2" key="1">
    <citation type="submission" date="2020-10" db="EMBL/GenBank/DDBJ databases">
        <title>Wide distribution of Phycisphaera-like planctomycetes from WD2101 soil group in peatlands and genome analysis of the first cultivated representative.</title>
        <authorList>
            <person name="Dedysh S.N."/>
            <person name="Beletsky A.V."/>
            <person name="Ivanova A."/>
            <person name="Kulichevskaya I.S."/>
            <person name="Suzina N.E."/>
            <person name="Philippov D.A."/>
            <person name="Rakitin A.L."/>
            <person name="Mardanov A.V."/>
            <person name="Ravin N.V."/>
        </authorList>
    </citation>
    <scope>NUCLEOTIDE SEQUENCE [LARGE SCALE GENOMIC DNA]</scope>
    <source>
        <strain evidence="1 2">M1803</strain>
    </source>
</reference>
<dbReference type="AlphaFoldDB" id="A0A7M2X1U6"/>
<gene>
    <name evidence="1" type="ORF">IPV69_08675</name>
</gene>
<dbReference type="EMBL" id="CP063458">
    <property type="protein sequence ID" value="QOV91412.1"/>
    <property type="molecule type" value="Genomic_DNA"/>
</dbReference>
<evidence type="ECO:0000313" key="1">
    <source>
        <dbReference type="EMBL" id="QOV91412.1"/>
    </source>
</evidence>
<proteinExistence type="predicted"/>
<protein>
    <submittedName>
        <fullName evidence="1">Uncharacterized protein</fullName>
    </submittedName>
</protein>
<keyword evidence="2" id="KW-1185">Reference proteome</keyword>
<name>A0A7M2X1U6_9BACT</name>